<dbReference type="OrthoDB" id="406045at2759"/>
<keyword evidence="1" id="KW-0862">Zinc</keyword>
<feature type="domain" description="B box-type" evidence="2">
    <location>
        <begin position="37"/>
        <end position="83"/>
    </location>
</feature>
<dbReference type="Proteomes" id="UP000187455">
    <property type="component" value="Unassembled WGS sequence"/>
</dbReference>
<dbReference type="Pfam" id="PF22586">
    <property type="entry name" value="ANCHR-like_BBOX"/>
    <property type="match status" value="1"/>
</dbReference>
<reference evidence="3 4" key="1">
    <citation type="journal article" date="2016" name="Mol. Biol. Evol.">
        <title>Genome-Wide Survey of Gut Fungi (Harpellales) Reveals the First Horizontally Transferred Ubiquitin Gene from a Mosquito Host.</title>
        <authorList>
            <person name="Wang Y."/>
            <person name="White M.M."/>
            <person name="Kvist S."/>
            <person name="Moncalvo J.M."/>
        </authorList>
    </citation>
    <scope>NUCLEOTIDE SEQUENCE [LARGE SCALE GENOMIC DNA]</scope>
    <source>
        <strain evidence="3 4">ALG-7-W6</strain>
    </source>
</reference>
<evidence type="ECO:0000259" key="2">
    <source>
        <dbReference type="PROSITE" id="PS50119"/>
    </source>
</evidence>
<keyword evidence="4" id="KW-1185">Reference proteome</keyword>
<dbReference type="AlphaFoldDB" id="A0A1R0H0W7"/>
<protein>
    <recommendedName>
        <fullName evidence="2">B box-type domain-containing protein</fullName>
    </recommendedName>
</protein>
<accession>A0A1R0H0W7</accession>
<dbReference type="InterPro" id="IPR038446">
    <property type="entry name" value="CEBP_ZZ_sf"/>
</dbReference>
<sequence>MTEKVNLKSILENKDSDSKLIQSAFDYGSDSEQDMEAPEGFCVECKDQEIKMYCKGCDESYCDVCFSIIHRSGKRKLHEFIPKNTPEIKEPNKVSVEISGADSVDPEPQNNAFDAENVSFSKMSDMLNDAVGSNFGEWITER</sequence>
<dbReference type="SUPFAM" id="SSF57845">
    <property type="entry name" value="B-box zinc-binding domain"/>
    <property type="match status" value="1"/>
</dbReference>
<dbReference type="GO" id="GO:0008270">
    <property type="term" value="F:zinc ion binding"/>
    <property type="evidence" value="ECO:0007669"/>
    <property type="project" value="UniProtKB-KW"/>
</dbReference>
<dbReference type="EMBL" id="LSSL01001231">
    <property type="protein sequence ID" value="OLY82804.1"/>
    <property type="molecule type" value="Genomic_DNA"/>
</dbReference>
<comment type="caution">
    <text evidence="3">The sequence shown here is derived from an EMBL/GenBank/DDBJ whole genome shotgun (WGS) entry which is preliminary data.</text>
</comment>
<keyword evidence="1" id="KW-0479">Metal-binding</keyword>
<evidence type="ECO:0000313" key="3">
    <source>
        <dbReference type="EMBL" id="OLY82804.1"/>
    </source>
</evidence>
<evidence type="ECO:0000313" key="4">
    <source>
        <dbReference type="Proteomes" id="UP000187455"/>
    </source>
</evidence>
<proteinExistence type="predicted"/>
<evidence type="ECO:0000256" key="1">
    <source>
        <dbReference type="PROSITE-ProRule" id="PRU00024"/>
    </source>
</evidence>
<organism evidence="3 4">
    <name type="scientific">Smittium mucronatum</name>
    <dbReference type="NCBI Taxonomy" id="133383"/>
    <lineage>
        <taxon>Eukaryota</taxon>
        <taxon>Fungi</taxon>
        <taxon>Fungi incertae sedis</taxon>
        <taxon>Zoopagomycota</taxon>
        <taxon>Kickxellomycotina</taxon>
        <taxon>Harpellomycetes</taxon>
        <taxon>Harpellales</taxon>
        <taxon>Legeriomycetaceae</taxon>
        <taxon>Smittium</taxon>
    </lineage>
</organism>
<dbReference type="PROSITE" id="PS50119">
    <property type="entry name" value="ZF_BBOX"/>
    <property type="match status" value="1"/>
</dbReference>
<keyword evidence="1" id="KW-0863">Zinc-finger</keyword>
<gene>
    <name evidence="3" type="ORF">AYI68_g3063</name>
</gene>
<dbReference type="Gene3D" id="4.10.640.40">
    <property type="entry name" value="Cytoplasmic polyadenylation element-binding protein, ZZ domain"/>
    <property type="match status" value="1"/>
</dbReference>
<dbReference type="InterPro" id="IPR000315">
    <property type="entry name" value="Znf_B-box"/>
</dbReference>
<name>A0A1R0H0W7_9FUNG</name>